<dbReference type="AlphaFoldDB" id="A0A533QD78"/>
<dbReference type="GO" id="GO:0016987">
    <property type="term" value="F:sigma factor activity"/>
    <property type="evidence" value="ECO:0007669"/>
    <property type="project" value="InterPro"/>
</dbReference>
<gene>
    <name evidence="2" type="ORF">JETT_0941</name>
</gene>
<name>A0A533QD78_9BACT</name>
<dbReference type="InterPro" id="IPR013249">
    <property type="entry name" value="RNA_pol_sigma70_r4_t2"/>
</dbReference>
<dbReference type="Proteomes" id="UP000319783">
    <property type="component" value="Unassembled WGS sequence"/>
</dbReference>
<protein>
    <recommendedName>
        <fullName evidence="1">RNA polymerase sigma factor 70 region 4 type 2 domain-containing protein</fullName>
    </recommendedName>
</protein>
<dbReference type="SUPFAM" id="SSF88659">
    <property type="entry name" value="Sigma3 and sigma4 domains of RNA polymerase sigma factors"/>
    <property type="match status" value="1"/>
</dbReference>
<reference evidence="2 3" key="1">
    <citation type="submission" date="2019-04" db="EMBL/GenBank/DDBJ databases">
        <title>Genome of a novel bacterium Candidatus Jettenia ecosi reconstructed from metagenome of an anammox bioreactor.</title>
        <authorList>
            <person name="Mardanov A.V."/>
            <person name="Beletsky A.V."/>
            <person name="Ravin N.V."/>
            <person name="Botchkova E.A."/>
            <person name="Litti Y.V."/>
            <person name="Nozhevnikova A.N."/>
        </authorList>
    </citation>
    <scope>NUCLEOTIDE SEQUENCE [LARGE SCALE GENOMIC DNA]</scope>
    <source>
        <strain evidence="2">J2</strain>
    </source>
</reference>
<evidence type="ECO:0000259" key="1">
    <source>
        <dbReference type="Pfam" id="PF08281"/>
    </source>
</evidence>
<dbReference type="GO" id="GO:0006352">
    <property type="term" value="P:DNA-templated transcription initiation"/>
    <property type="evidence" value="ECO:0007669"/>
    <property type="project" value="InterPro"/>
</dbReference>
<evidence type="ECO:0000313" key="3">
    <source>
        <dbReference type="Proteomes" id="UP000319783"/>
    </source>
</evidence>
<feature type="domain" description="RNA polymerase sigma factor 70 region 4 type 2" evidence="1">
    <location>
        <begin position="155"/>
        <end position="201"/>
    </location>
</feature>
<comment type="caution">
    <text evidence="2">The sequence shown here is derived from an EMBL/GenBank/DDBJ whole genome shotgun (WGS) entry which is preliminary data.</text>
</comment>
<dbReference type="Gene3D" id="1.10.10.60">
    <property type="entry name" value="Homeodomain-like"/>
    <property type="match status" value="1"/>
</dbReference>
<proteinExistence type="predicted"/>
<evidence type="ECO:0000313" key="2">
    <source>
        <dbReference type="EMBL" id="TLD42706.1"/>
    </source>
</evidence>
<accession>A0A533QD78</accession>
<sequence length="226" mass="24922">MKDSQLYAVITGDIVGSSKLQANQRNHLLAILKSSFRTIGKILPEAVHAPFEIHRGDSFQGVLSQPEVALRAAIVIRVSLRCGFEVKQRRYAVDARVAVGIGAIDFLPGGRGAEGDGEAFRLSGPTVDTMKGDRRLLVRSPWQDVNTELDIECALLDALINRWSAEQAQAILGQIRGLTQEEIAKEFGISQPAVRQRLKAAGGWAIEELCRRYEQLILEARSTRAY</sequence>
<dbReference type="Pfam" id="PF08281">
    <property type="entry name" value="Sigma70_r4_2"/>
    <property type="match status" value="1"/>
</dbReference>
<dbReference type="InterPro" id="IPR013324">
    <property type="entry name" value="RNA_pol_sigma_r3/r4-like"/>
</dbReference>
<dbReference type="EMBL" id="SULG01000014">
    <property type="protein sequence ID" value="TLD42706.1"/>
    <property type="molecule type" value="Genomic_DNA"/>
</dbReference>
<organism evidence="2 3">
    <name type="scientific">Candidatus Jettenia ecosi</name>
    <dbReference type="NCBI Taxonomy" id="2494326"/>
    <lineage>
        <taxon>Bacteria</taxon>
        <taxon>Pseudomonadati</taxon>
        <taxon>Planctomycetota</taxon>
        <taxon>Candidatus Brocadiia</taxon>
        <taxon>Candidatus Brocadiales</taxon>
        <taxon>Candidatus Brocadiaceae</taxon>
        <taxon>Candidatus Jettenia</taxon>
    </lineage>
</organism>
<dbReference type="GO" id="GO:0003677">
    <property type="term" value="F:DNA binding"/>
    <property type="evidence" value="ECO:0007669"/>
    <property type="project" value="InterPro"/>
</dbReference>